<keyword evidence="10" id="KW-0100">Branched-chain amino acid biosynthesis</keyword>
<evidence type="ECO:0000313" key="21">
    <source>
        <dbReference type="Proteomes" id="UP000729402"/>
    </source>
</evidence>
<dbReference type="GO" id="GO:0046872">
    <property type="term" value="F:metal ion binding"/>
    <property type="evidence" value="ECO:0007669"/>
    <property type="project" value="UniProtKB-KW"/>
</dbReference>
<dbReference type="GO" id="GO:0009082">
    <property type="term" value="P:branched-chain amino acid biosynthetic process"/>
    <property type="evidence" value="ECO:0007669"/>
    <property type="project" value="UniProtKB-KW"/>
</dbReference>
<dbReference type="PROSITE" id="PS00887">
    <property type="entry name" value="ILVD_EDD_2"/>
    <property type="match status" value="1"/>
</dbReference>
<sequence length="731" mass="77654">MHLLRLAEAVRDGVREAGMVGFRFNTVGVSDAISMGTRGMCYSLQSRDLIADSIETVMGAQHYDANISIPGCDKNMPGTIMAMGRLNRPSIMVYGGTIKPGHFQGNSYDIVSAFQCYGEFVTGTISEEERKNVLRNSCPGAGACGGMYTANTMASAIETMGMSLPYSSSTPAEDPLKLDECRLAGKYLLELLKMDLKPKDIITEKSLRNAMVIVMALGGSTNAVLHLIAIARSVGLQLNLDDFQKVSDQVPFLADLKPSGKYVMEDLHKIGGTPAVIHYLLEQGLLDGDCMTVTGKTLAENAKIFPSLSEGQQIIRPLDNPIKSTGHIQILYGNLAPEGPALVFEGEESMITAISENPANFKGKVVVIRGEGPKGGPGMPEMLTPTSAIMGAGLGKECALLTDGRFSGGSHGFVVGHICPEAQEGGPIGLVQNGDTITIDVAKRVIDVELTEAQLEERRRKWSPPPHKVTRGALWKEESLYSPTPRHLRRRRLPIPCASPALVARSPPVSSSRLSAPPPPLQLPIPSSPVSGSATSVIHVNRAAIGEKAAAAAAAAGSCEEGPTPQGGHAQQALKLAQTWVDTMSASDPDEPKDKDFEGRPSRLGLGAKVAPNAKRVAPTDPVERRLLGKVNAQKRKAIEEEKKAAQEANEDSDDDSVSNVPSIQAQPLLLPLLYLHRSLNRTSRLRDLEVGSEASTEASATAAGMAEVALQEGPEVLAVEDGSSGGIFSS</sequence>
<evidence type="ECO:0000256" key="1">
    <source>
        <dbReference type="ARBA" id="ARBA00001946"/>
    </source>
</evidence>
<evidence type="ECO:0000259" key="18">
    <source>
        <dbReference type="Pfam" id="PF00920"/>
    </source>
</evidence>
<feature type="domain" description="Dihydroxy-acid/6-phosphogluconate dehydratase N-terminal" evidence="18">
    <location>
        <begin position="1"/>
        <end position="301"/>
    </location>
</feature>
<dbReference type="FunFam" id="3.50.30.80:FF:000001">
    <property type="entry name" value="Dihydroxy-acid dehydratase"/>
    <property type="match status" value="1"/>
</dbReference>
<dbReference type="EMBL" id="JAAALK010001301">
    <property type="protein sequence ID" value="KAG8043036.1"/>
    <property type="molecule type" value="Genomic_DNA"/>
</dbReference>
<evidence type="ECO:0000256" key="13">
    <source>
        <dbReference type="ARBA" id="ARBA00029437"/>
    </source>
</evidence>
<evidence type="ECO:0000256" key="14">
    <source>
        <dbReference type="ARBA" id="ARBA00029490"/>
    </source>
</evidence>
<feature type="compositionally biased region" description="Low complexity" evidence="17">
    <location>
        <begin position="692"/>
        <end position="708"/>
    </location>
</feature>
<evidence type="ECO:0000256" key="12">
    <source>
        <dbReference type="ARBA" id="ARBA00029436"/>
    </source>
</evidence>
<keyword evidence="6" id="KW-0460">Magnesium</keyword>
<dbReference type="PROSITE" id="PS00886">
    <property type="entry name" value="ILVD_EDD_1"/>
    <property type="match status" value="1"/>
</dbReference>
<evidence type="ECO:0000256" key="4">
    <source>
        <dbReference type="ARBA" id="ARBA00022714"/>
    </source>
</evidence>
<keyword evidence="4" id="KW-0001">2Fe-2S</keyword>
<feature type="region of interest" description="Disordered" evidence="17">
    <location>
        <begin position="640"/>
        <end position="661"/>
    </location>
</feature>
<feature type="domain" description="Dihydroxy-acid/6-phosphogluconate dehydratase C-terminal" evidence="19">
    <location>
        <begin position="313"/>
        <end position="477"/>
    </location>
</feature>
<dbReference type="InterPro" id="IPR000581">
    <property type="entry name" value="ILV_EDD_N"/>
</dbReference>
<comment type="catalytic activity">
    <reaction evidence="11">
        <text>(2R)-2,3-dihydroxy-3-methylbutanoate = 3-methyl-2-oxobutanoate + H2O</text>
        <dbReference type="Rhea" id="RHEA:24809"/>
        <dbReference type="ChEBI" id="CHEBI:11851"/>
        <dbReference type="ChEBI" id="CHEBI:15377"/>
        <dbReference type="ChEBI" id="CHEBI:49072"/>
        <dbReference type="EC" id="4.2.1.9"/>
    </reaction>
    <physiologicalReaction direction="left-to-right" evidence="11">
        <dbReference type="Rhea" id="RHEA:24810"/>
    </physiologicalReaction>
</comment>
<evidence type="ECO:0000256" key="9">
    <source>
        <dbReference type="ARBA" id="ARBA00023239"/>
    </source>
</evidence>
<dbReference type="InterPro" id="IPR050165">
    <property type="entry name" value="DHAD_IlvD/Edd"/>
</dbReference>
<evidence type="ECO:0000256" key="5">
    <source>
        <dbReference type="ARBA" id="ARBA00022723"/>
    </source>
</evidence>
<comment type="caution">
    <text evidence="20">The sequence shown here is derived from an EMBL/GenBank/DDBJ whole genome shotgun (WGS) entry which is preliminary data.</text>
</comment>
<keyword evidence="5" id="KW-0479">Metal-binding</keyword>
<gene>
    <name evidence="20" type="ORF">GUJ93_ZPchr0100g33253</name>
</gene>
<keyword evidence="3" id="KW-0028">Amino-acid biosynthesis</keyword>
<comment type="cofactor">
    <cofactor evidence="15">
        <name>[2Fe-2S] cluster</name>
        <dbReference type="ChEBI" id="CHEBI:190135"/>
    </cofactor>
</comment>
<dbReference type="Pfam" id="PF24877">
    <property type="entry name" value="ILV_EDD_C"/>
    <property type="match status" value="1"/>
</dbReference>
<keyword evidence="21" id="KW-1185">Reference proteome</keyword>
<feature type="compositionally biased region" description="Basic and acidic residues" evidence="17">
    <location>
        <begin position="590"/>
        <end position="601"/>
    </location>
</feature>
<evidence type="ECO:0000259" key="19">
    <source>
        <dbReference type="Pfam" id="PF24877"/>
    </source>
</evidence>
<keyword evidence="9" id="KW-0456">Lyase</keyword>
<dbReference type="NCBIfam" id="TIGR00110">
    <property type="entry name" value="ilvD"/>
    <property type="match status" value="1"/>
</dbReference>
<dbReference type="EC" id="4.2.1.9" evidence="14"/>
<reference evidence="20" key="1">
    <citation type="journal article" date="2021" name="bioRxiv">
        <title>Whole Genome Assembly and Annotation of Northern Wild Rice, Zizania palustris L., Supports a Whole Genome Duplication in the Zizania Genus.</title>
        <authorList>
            <person name="Haas M."/>
            <person name="Kono T."/>
            <person name="Macchietto M."/>
            <person name="Millas R."/>
            <person name="McGilp L."/>
            <person name="Shao M."/>
            <person name="Duquette J."/>
            <person name="Hirsch C.N."/>
            <person name="Kimball J."/>
        </authorList>
    </citation>
    <scope>NUCLEOTIDE SEQUENCE</scope>
    <source>
        <tissue evidence="20">Fresh leaf tissue</tissue>
    </source>
</reference>
<name>A0A8J5V244_ZIZPA</name>
<evidence type="ECO:0000256" key="2">
    <source>
        <dbReference type="ARBA" id="ARBA00006486"/>
    </source>
</evidence>
<feature type="region of interest" description="Disordered" evidence="17">
    <location>
        <begin position="584"/>
        <end position="605"/>
    </location>
</feature>
<accession>A0A8J5V244</accession>
<organism evidence="20 21">
    <name type="scientific">Zizania palustris</name>
    <name type="common">Northern wild rice</name>
    <dbReference type="NCBI Taxonomy" id="103762"/>
    <lineage>
        <taxon>Eukaryota</taxon>
        <taxon>Viridiplantae</taxon>
        <taxon>Streptophyta</taxon>
        <taxon>Embryophyta</taxon>
        <taxon>Tracheophyta</taxon>
        <taxon>Spermatophyta</taxon>
        <taxon>Magnoliopsida</taxon>
        <taxon>Liliopsida</taxon>
        <taxon>Poales</taxon>
        <taxon>Poaceae</taxon>
        <taxon>BOP clade</taxon>
        <taxon>Oryzoideae</taxon>
        <taxon>Oryzeae</taxon>
        <taxon>Zizaniinae</taxon>
        <taxon>Zizania</taxon>
    </lineage>
</organism>
<proteinExistence type="inferred from homology"/>
<evidence type="ECO:0000313" key="20">
    <source>
        <dbReference type="EMBL" id="KAG8043036.1"/>
    </source>
</evidence>
<comment type="similarity">
    <text evidence="2">Belongs to the IlvD/Edd family.</text>
</comment>
<dbReference type="NCBIfam" id="NF002068">
    <property type="entry name" value="PRK00911.1"/>
    <property type="match status" value="1"/>
</dbReference>
<dbReference type="Pfam" id="PF11595">
    <property type="entry name" value="DUF3245"/>
    <property type="match status" value="1"/>
</dbReference>
<evidence type="ECO:0000256" key="8">
    <source>
        <dbReference type="ARBA" id="ARBA00023014"/>
    </source>
</evidence>
<comment type="catalytic activity">
    <reaction evidence="16">
        <text>(2R,3R)-2,3-dihydroxy-3-methylpentanoate = (S)-3-methyl-2-oxopentanoate + H2O</text>
        <dbReference type="Rhea" id="RHEA:27694"/>
        <dbReference type="ChEBI" id="CHEBI:15377"/>
        <dbReference type="ChEBI" id="CHEBI:35146"/>
        <dbReference type="ChEBI" id="CHEBI:49258"/>
        <dbReference type="EC" id="4.2.1.9"/>
    </reaction>
    <physiologicalReaction direction="left-to-right" evidence="16">
        <dbReference type="Rhea" id="RHEA:27695"/>
    </physiologicalReaction>
</comment>
<dbReference type="Pfam" id="PF00920">
    <property type="entry name" value="ILVD_EDD_N"/>
    <property type="match status" value="1"/>
</dbReference>
<dbReference type="InterPro" id="IPR020558">
    <property type="entry name" value="DiOHA_6PGluconate_deHydtase_CS"/>
</dbReference>
<dbReference type="Proteomes" id="UP000729402">
    <property type="component" value="Unassembled WGS sequence"/>
</dbReference>
<dbReference type="PANTHER" id="PTHR21000:SF5">
    <property type="entry name" value="DIHYDROXY-ACID DEHYDRATASE, MITOCHONDRIAL"/>
    <property type="match status" value="1"/>
</dbReference>
<dbReference type="OrthoDB" id="3851628at2759"/>
<evidence type="ECO:0000256" key="7">
    <source>
        <dbReference type="ARBA" id="ARBA00023004"/>
    </source>
</evidence>
<evidence type="ECO:0000256" key="17">
    <source>
        <dbReference type="SAM" id="MobiDB-lite"/>
    </source>
</evidence>
<evidence type="ECO:0000256" key="16">
    <source>
        <dbReference type="ARBA" id="ARBA00052865"/>
    </source>
</evidence>
<dbReference type="PANTHER" id="PTHR21000">
    <property type="entry name" value="DIHYDROXY-ACID DEHYDRATASE DAD"/>
    <property type="match status" value="1"/>
</dbReference>
<dbReference type="GO" id="GO:0051537">
    <property type="term" value="F:2 iron, 2 sulfur cluster binding"/>
    <property type="evidence" value="ECO:0007669"/>
    <property type="project" value="UniProtKB-KW"/>
</dbReference>
<evidence type="ECO:0000256" key="10">
    <source>
        <dbReference type="ARBA" id="ARBA00023304"/>
    </source>
</evidence>
<dbReference type="GO" id="GO:0004160">
    <property type="term" value="F:dihydroxy-acid dehydratase activity"/>
    <property type="evidence" value="ECO:0007669"/>
    <property type="project" value="UniProtKB-EC"/>
</dbReference>
<dbReference type="InterPro" id="IPR004404">
    <property type="entry name" value="DihydroxyA_deHydtase"/>
</dbReference>
<evidence type="ECO:0000256" key="6">
    <source>
        <dbReference type="ARBA" id="ARBA00022842"/>
    </source>
</evidence>
<comment type="pathway">
    <text evidence="12">Amino-acid biosynthesis; L-valine biosynthesis; L-valine from pyruvate: step 3/4.</text>
</comment>
<feature type="region of interest" description="Disordered" evidence="17">
    <location>
        <begin position="689"/>
        <end position="708"/>
    </location>
</feature>
<comment type="pathway">
    <text evidence="13">Amino-acid biosynthesis; L-isoleucine biosynthesis; L-isoleucine from 2-oxobutanoate: step 3/4.</text>
</comment>
<evidence type="ECO:0000256" key="15">
    <source>
        <dbReference type="ARBA" id="ARBA00034078"/>
    </source>
</evidence>
<dbReference type="GO" id="GO:0008652">
    <property type="term" value="P:amino acid biosynthetic process"/>
    <property type="evidence" value="ECO:0007669"/>
    <property type="project" value="UniProtKB-KW"/>
</dbReference>
<dbReference type="InterPro" id="IPR021641">
    <property type="entry name" value="DUF3245"/>
</dbReference>
<evidence type="ECO:0000256" key="3">
    <source>
        <dbReference type="ARBA" id="ARBA00022605"/>
    </source>
</evidence>
<dbReference type="AlphaFoldDB" id="A0A8J5V244"/>
<dbReference type="GO" id="GO:0009570">
    <property type="term" value="C:chloroplast stroma"/>
    <property type="evidence" value="ECO:0007669"/>
    <property type="project" value="TreeGrafter"/>
</dbReference>
<keyword evidence="8" id="KW-0411">Iron-sulfur</keyword>
<dbReference type="InterPro" id="IPR056740">
    <property type="entry name" value="ILV_EDD_C"/>
</dbReference>
<reference evidence="20" key="2">
    <citation type="submission" date="2021-02" db="EMBL/GenBank/DDBJ databases">
        <authorList>
            <person name="Kimball J.A."/>
            <person name="Haas M.W."/>
            <person name="Macchietto M."/>
            <person name="Kono T."/>
            <person name="Duquette J."/>
            <person name="Shao M."/>
        </authorList>
    </citation>
    <scope>NUCLEOTIDE SEQUENCE</scope>
    <source>
        <tissue evidence="20">Fresh leaf tissue</tissue>
    </source>
</reference>
<comment type="cofactor">
    <cofactor evidence="1">
        <name>Mg(2+)</name>
        <dbReference type="ChEBI" id="CHEBI:18420"/>
    </cofactor>
</comment>
<keyword evidence="7" id="KW-0408">Iron</keyword>
<protein>
    <recommendedName>
        <fullName evidence="14">dihydroxy-acid dehydratase</fullName>
        <ecNumber evidence="14">4.2.1.9</ecNumber>
    </recommendedName>
</protein>
<evidence type="ECO:0000256" key="11">
    <source>
        <dbReference type="ARBA" id="ARBA00029304"/>
    </source>
</evidence>